<dbReference type="CDD" id="cd01949">
    <property type="entry name" value="GGDEF"/>
    <property type="match status" value="1"/>
</dbReference>
<dbReference type="PROSITE" id="PS50883">
    <property type="entry name" value="EAL"/>
    <property type="match status" value="1"/>
</dbReference>
<dbReference type="Pfam" id="PF13188">
    <property type="entry name" value="PAS_8"/>
    <property type="match status" value="1"/>
</dbReference>
<dbReference type="InterPro" id="IPR052155">
    <property type="entry name" value="Biofilm_reg_signaling"/>
</dbReference>
<dbReference type="OrthoDB" id="9759607at2"/>
<dbReference type="Gene3D" id="3.20.20.450">
    <property type="entry name" value="EAL domain"/>
    <property type="match status" value="1"/>
</dbReference>
<protein>
    <submittedName>
        <fullName evidence="5">EAL domain-containing protein</fullName>
    </submittedName>
</protein>
<dbReference type="PROSITE" id="PS50112">
    <property type="entry name" value="PAS"/>
    <property type="match status" value="1"/>
</dbReference>
<evidence type="ECO:0000259" key="4">
    <source>
        <dbReference type="PROSITE" id="PS50887"/>
    </source>
</evidence>
<keyword evidence="6" id="KW-1185">Reference proteome</keyword>
<dbReference type="Pfam" id="PF08447">
    <property type="entry name" value="PAS_3"/>
    <property type="match status" value="2"/>
</dbReference>
<dbReference type="InterPro" id="IPR001633">
    <property type="entry name" value="EAL_dom"/>
</dbReference>
<feature type="domain" description="EAL" evidence="3">
    <location>
        <begin position="557"/>
        <end position="810"/>
    </location>
</feature>
<dbReference type="SMART" id="SM00091">
    <property type="entry name" value="PAS"/>
    <property type="match status" value="3"/>
</dbReference>
<dbReference type="SUPFAM" id="SSF55785">
    <property type="entry name" value="PYP-like sensor domain (PAS domain)"/>
    <property type="match status" value="3"/>
</dbReference>
<dbReference type="PANTHER" id="PTHR44757">
    <property type="entry name" value="DIGUANYLATE CYCLASE DGCP"/>
    <property type="match status" value="1"/>
</dbReference>
<evidence type="ECO:0000313" key="5">
    <source>
        <dbReference type="EMBL" id="RST77365.1"/>
    </source>
</evidence>
<dbReference type="PROSITE" id="PS50887">
    <property type="entry name" value="GGDEF"/>
    <property type="match status" value="1"/>
</dbReference>
<dbReference type="PROSITE" id="PS50113">
    <property type="entry name" value="PAC"/>
    <property type="match status" value="2"/>
</dbReference>
<dbReference type="Pfam" id="PF00990">
    <property type="entry name" value="GGDEF"/>
    <property type="match status" value="1"/>
</dbReference>
<feature type="domain" description="GGDEF" evidence="4">
    <location>
        <begin position="415"/>
        <end position="548"/>
    </location>
</feature>
<dbReference type="InterPro" id="IPR001610">
    <property type="entry name" value="PAC"/>
</dbReference>
<evidence type="ECO:0000259" key="3">
    <source>
        <dbReference type="PROSITE" id="PS50883"/>
    </source>
</evidence>
<comment type="caution">
    <text evidence="5">The sequence shown here is derived from an EMBL/GenBank/DDBJ whole genome shotgun (WGS) entry which is preliminary data.</text>
</comment>
<dbReference type="SUPFAM" id="SSF55073">
    <property type="entry name" value="Nucleotide cyclase"/>
    <property type="match status" value="1"/>
</dbReference>
<dbReference type="SMART" id="SM00267">
    <property type="entry name" value="GGDEF"/>
    <property type="match status" value="1"/>
</dbReference>
<feature type="domain" description="PAC" evidence="2">
    <location>
        <begin position="212"/>
        <end position="264"/>
    </location>
</feature>
<dbReference type="InterPro" id="IPR000160">
    <property type="entry name" value="GGDEF_dom"/>
</dbReference>
<dbReference type="CDD" id="cd01948">
    <property type="entry name" value="EAL"/>
    <property type="match status" value="1"/>
</dbReference>
<dbReference type="PANTHER" id="PTHR44757:SF2">
    <property type="entry name" value="BIOFILM ARCHITECTURE MAINTENANCE PROTEIN MBAA"/>
    <property type="match status" value="1"/>
</dbReference>
<evidence type="ECO:0000313" key="6">
    <source>
        <dbReference type="Proteomes" id="UP000287156"/>
    </source>
</evidence>
<gene>
    <name evidence="5" type="ORF">D4T97_002435</name>
</gene>
<dbReference type="RefSeq" id="WP_126047286.1">
    <property type="nucleotide sequence ID" value="NZ_QYTV02000001.1"/>
</dbReference>
<dbReference type="InterPro" id="IPR035919">
    <property type="entry name" value="EAL_sf"/>
</dbReference>
<name>A0A429Y7I2_9BACI</name>
<dbReference type="NCBIfam" id="TIGR00254">
    <property type="entry name" value="GGDEF"/>
    <property type="match status" value="1"/>
</dbReference>
<dbReference type="Proteomes" id="UP000287156">
    <property type="component" value="Unassembled WGS sequence"/>
</dbReference>
<accession>A0A429Y7I2</accession>
<dbReference type="InterPro" id="IPR009875">
    <property type="entry name" value="PilZ_domain"/>
</dbReference>
<dbReference type="InterPro" id="IPR000700">
    <property type="entry name" value="PAS-assoc_C"/>
</dbReference>
<dbReference type="EMBL" id="QYTV02000001">
    <property type="protein sequence ID" value="RST77365.1"/>
    <property type="molecule type" value="Genomic_DNA"/>
</dbReference>
<dbReference type="AlphaFoldDB" id="A0A429Y7I2"/>
<dbReference type="InterPro" id="IPR035965">
    <property type="entry name" value="PAS-like_dom_sf"/>
</dbReference>
<proteinExistence type="predicted"/>
<dbReference type="SMART" id="SM00052">
    <property type="entry name" value="EAL"/>
    <property type="match status" value="1"/>
</dbReference>
<organism evidence="5 6">
    <name type="scientific">Siminovitchia acidinfaciens</name>
    <dbReference type="NCBI Taxonomy" id="2321395"/>
    <lineage>
        <taxon>Bacteria</taxon>
        <taxon>Bacillati</taxon>
        <taxon>Bacillota</taxon>
        <taxon>Bacilli</taxon>
        <taxon>Bacillales</taxon>
        <taxon>Bacillaceae</taxon>
        <taxon>Siminovitchia</taxon>
    </lineage>
</organism>
<reference evidence="5" key="1">
    <citation type="submission" date="2018-12" db="EMBL/GenBank/DDBJ databases">
        <authorList>
            <person name="Sun L."/>
            <person name="Chen Z."/>
        </authorList>
    </citation>
    <scope>NUCLEOTIDE SEQUENCE [LARGE SCALE GENOMIC DNA]</scope>
    <source>
        <strain evidence="5">3-2-2</strain>
    </source>
</reference>
<dbReference type="NCBIfam" id="TIGR00229">
    <property type="entry name" value="sensory_box"/>
    <property type="match status" value="1"/>
</dbReference>
<dbReference type="Gene3D" id="3.30.450.20">
    <property type="entry name" value="PAS domain"/>
    <property type="match status" value="3"/>
</dbReference>
<dbReference type="GO" id="GO:0035438">
    <property type="term" value="F:cyclic-di-GMP binding"/>
    <property type="evidence" value="ECO:0007669"/>
    <property type="project" value="InterPro"/>
</dbReference>
<dbReference type="InterPro" id="IPR000014">
    <property type="entry name" value="PAS"/>
</dbReference>
<evidence type="ECO:0000259" key="1">
    <source>
        <dbReference type="PROSITE" id="PS50112"/>
    </source>
</evidence>
<dbReference type="Pfam" id="PF07238">
    <property type="entry name" value="PilZ"/>
    <property type="match status" value="1"/>
</dbReference>
<evidence type="ECO:0000259" key="2">
    <source>
        <dbReference type="PROSITE" id="PS50113"/>
    </source>
</evidence>
<dbReference type="InterPro" id="IPR029787">
    <property type="entry name" value="Nucleotide_cyclase"/>
</dbReference>
<dbReference type="Gene3D" id="2.10.70.100">
    <property type="match status" value="1"/>
</dbReference>
<feature type="domain" description="PAC" evidence="2">
    <location>
        <begin position="334"/>
        <end position="386"/>
    </location>
</feature>
<feature type="domain" description="PAS" evidence="1">
    <location>
        <begin position="163"/>
        <end position="209"/>
    </location>
</feature>
<dbReference type="SMART" id="SM00086">
    <property type="entry name" value="PAC"/>
    <property type="match status" value="3"/>
</dbReference>
<dbReference type="SUPFAM" id="SSF141868">
    <property type="entry name" value="EAL domain-like"/>
    <property type="match status" value="1"/>
</dbReference>
<dbReference type="CDD" id="cd00130">
    <property type="entry name" value="PAS"/>
    <property type="match status" value="2"/>
</dbReference>
<dbReference type="InterPro" id="IPR013655">
    <property type="entry name" value="PAS_fold_3"/>
</dbReference>
<dbReference type="Gene3D" id="2.40.10.220">
    <property type="entry name" value="predicted glycosyltransferase like domains"/>
    <property type="match status" value="1"/>
</dbReference>
<dbReference type="Pfam" id="PF00563">
    <property type="entry name" value="EAL"/>
    <property type="match status" value="1"/>
</dbReference>
<dbReference type="InterPro" id="IPR043128">
    <property type="entry name" value="Rev_trsase/Diguanyl_cyclase"/>
</dbReference>
<sequence length="940" mass="109479">MELPRFFKKKGNYQPVDPSNNFLFDAYPNPVYILDKDLRITAINKAFKKQLAFQPKELNDILNTLRPLRQMYKVKQHYVDALKGKPLIFETKNILKINQLVDFKNHLIPFGNKNVTGLMGIMKDITAVKQQNDELMKLQKNIEASEKLMDMGIWDYDIIEDRITWSDKMYEIFGVNRKVVPTSTNMLQYIHPEDLDFFKKSFQRSIEEGIPWKMQYRIIRSDGEEELVHQYADIVLDDNKKPVRLIGSAYVIPQQEEQEDRFEEDQLYQHLEACAWAVDYRTNQYIYCSQGIESLTGYTVKEFLNKEVTWNELIVEDDFPAYHALRYDIKEPGFVLEYRIRDKAGTIKWVQDKTIALPDSSGKLTRLDGIIIDITEQKKVYEKMRYIVNHDFLTKLPNRRKFDAELERCLKRTDSEFALMTIDIDGFKRINGALDYDIGDQLLVEVASRITKFVTTYDIAARMGGDEFSILFTRIVGVHEIKDIAERLIHHLNRPYYVGEHEVHITASIGIAHYPDDGFDADTLLKRSQMALHHSKSRGKSTYLIYTPSMDIESFKAFELERDLRKAIKQNELSLYFQPIVQLETNQMVRAEALLRWNHPDWKLVSPNEFIPIAEENGFIHNLTDWTLWSVCTTLSRWKEQALPLIPISINVSPKRFLMGDWADAFIRIMEETKVDPALIELEITESVLIQNEEGFQRNIEKLKTLGVKLSLDDFGTGYSSLLYLKKYNVDNVKIDRSFINEQMSKKDCTITKAIIRLTHELGMEVIAEGVETKEQLQLLKKSGCDQVQGYLFSKPLLKEHFEKLLVQPVLTIKEKPKNEMKEERRQSSRSSLSYPISAQMTISKINEKIIRVGKTEVFIQNFSWGGLCILTDLKLPVSKDFLLKLEVESSGKTFTLYGSIVWKEERKKGYFKYGMRFAEETAAMPYISELVNSLESLKK</sequence>
<dbReference type="Gene3D" id="3.30.70.270">
    <property type="match status" value="1"/>
</dbReference>